<keyword evidence="2" id="KW-1185">Reference proteome</keyword>
<proteinExistence type="predicted"/>
<evidence type="ECO:0000313" key="1">
    <source>
        <dbReference type="EMBL" id="NIJ67483.1"/>
    </source>
</evidence>
<dbReference type="AlphaFoldDB" id="A0A7X5ZYJ7"/>
<dbReference type="RefSeq" id="WP_167301580.1">
    <property type="nucleotide sequence ID" value="NZ_CP170557.1"/>
</dbReference>
<gene>
    <name evidence="1" type="ORF">FHR20_004467</name>
</gene>
<comment type="caution">
    <text evidence="1">The sequence shown here is derived from an EMBL/GenBank/DDBJ whole genome shotgun (WGS) entry which is preliminary data.</text>
</comment>
<reference evidence="1 2" key="1">
    <citation type="submission" date="2020-03" db="EMBL/GenBank/DDBJ databases">
        <title>Genomic Encyclopedia of Type Strains, Phase IV (KMG-IV): sequencing the most valuable type-strain genomes for metagenomic binning, comparative biology and taxonomic classification.</title>
        <authorList>
            <person name="Goeker M."/>
        </authorList>
    </citation>
    <scope>NUCLEOTIDE SEQUENCE [LARGE SCALE GENOMIC DNA]</scope>
    <source>
        <strain evidence="1 2">DSM 4733</strain>
    </source>
</reference>
<sequence>MKTLALSAALLLLVQDGGLTPVQPPQGLREHPVRTPVPPNAVALSAGVAPPPGSVALEPNMPGHRRFRPPLFPDAGWDSPMAGATKDYAAYLGVYWRAPYLAPASAMAAYPGLEVPGWTAPGPYRADIARSQARPDEEALFERRMAFLAERVMASAPFRDPHGTSIEPELLVEGYGKEFGPRAQPVMRGAITFRLNVIQPNTGSNERIGSRVRSHQPAVWLKLWLNPSFANCELPHGQTARGVRCLQSRARLAWRGAKPAVRPLAAGLLGLDPALYATGAGAAADLRMIKVEYGGGTAMTSELGRGRLHPHDPLGRAIGACLALDWPALLDQAAAIG</sequence>
<accession>A0A7X5ZYJ7</accession>
<protein>
    <submittedName>
        <fullName evidence="1">Uncharacterized protein</fullName>
    </submittedName>
</protein>
<organism evidence="1 2">
    <name type="scientific">Sphingomonas leidyi</name>
    <dbReference type="NCBI Taxonomy" id="68569"/>
    <lineage>
        <taxon>Bacteria</taxon>
        <taxon>Pseudomonadati</taxon>
        <taxon>Pseudomonadota</taxon>
        <taxon>Alphaproteobacteria</taxon>
        <taxon>Sphingomonadales</taxon>
        <taxon>Sphingomonadaceae</taxon>
        <taxon>Sphingomonas</taxon>
    </lineage>
</organism>
<dbReference type="EMBL" id="JAASQV010000007">
    <property type="protein sequence ID" value="NIJ67483.1"/>
    <property type="molecule type" value="Genomic_DNA"/>
</dbReference>
<evidence type="ECO:0000313" key="2">
    <source>
        <dbReference type="Proteomes" id="UP000564677"/>
    </source>
</evidence>
<name>A0A7X5ZYJ7_9SPHN</name>
<dbReference type="Proteomes" id="UP000564677">
    <property type="component" value="Unassembled WGS sequence"/>
</dbReference>